<accession>A0A9D9NJW6</accession>
<organism evidence="3 4">
    <name type="scientific">Candidatus Limisoma faecipullorum</name>
    <dbReference type="NCBI Taxonomy" id="2840854"/>
    <lineage>
        <taxon>Bacteria</taxon>
        <taxon>Pseudomonadati</taxon>
        <taxon>Bacteroidota</taxon>
        <taxon>Bacteroidia</taxon>
        <taxon>Bacteroidales</taxon>
        <taxon>Candidatus Limisoma</taxon>
    </lineage>
</organism>
<evidence type="ECO:0000313" key="3">
    <source>
        <dbReference type="EMBL" id="MBO8476221.1"/>
    </source>
</evidence>
<comment type="caution">
    <text evidence="3">The sequence shown here is derived from an EMBL/GenBank/DDBJ whole genome shotgun (WGS) entry which is preliminary data.</text>
</comment>
<protein>
    <submittedName>
        <fullName evidence="3">Porin</fullName>
    </submittedName>
</protein>
<reference evidence="3" key="2">
    <citation type="journal article" date="2021" name="PeerJ">
        <title>Extensive microbial diversity within the chicken gut microbiome revealed by metagenomics and culture.</title>
        <authorList>
            <person name="Gilroy R."/>
            <person name="Ravi A."/>
            <person name="Getino M."/>
            <person name="Pursley I."/>
            <person name="Horton D.L."/>
            <person name="Alikhan N.F."/>
            <person name="Baker D."/>
            <person name="Gharbi K."/>
            <person name="Hall N."/>
            <person name="Watson M."/>
            <person name="Adriaenssens E.M."/>
            <person name="Foster-Nyarko E."/>
            <person name="Jarju S."/>
            <person name="Secka A."/>
            <person name="Antonio M."/>
            <person name="Oren A."/>
            <person name="Chaudhuri R.R."/>
            <person name="La Ragione R."/>
            <person name="Hildebrand F."/>
            <person name="Pallen M.J."/>
        </authorList>
    </citation>
    <scope>NUCLEOTIDE SEQUENCE</scope>
    <source>
        <strain evidence="3">6919</strain>
    </source>
</reference>
<keyword evidence="2" id="KW-0732">Signal</keyword>
<dbReference type="Gene3D" id="2.40.160.180">
    <property type="entry name" value="Carbohydrate-selective porin OprB"/>
    <property type="match status" value="1"/>
</dbReference>
<dbReference type="AlphaFoldDB" id="A0A9D9NJW6"/>
<dbReference type="GO" id="GO:0008643">
    <property type="term" value="P:carbohydrate transport"/>
    <property type="evidence" value="ECO:0007669"/>
    <property type="project" value="InterPro"/>
</dbReference>
<dbReference type="Pfam" id="PF04966">
    <property type="entry name" value="OprB"/>
    <property type="match status" value="1"/>
</dbReference>
<evidence type="ECO:0000256" key="2">
    <source>
        <dbReference type="RuleBase" id="RU363072"/>
    </source>
</evidence>
<dbReference type="GO" id="GO:0015288">
    <property type="term" value="F:porin activity"/>
    <property type="evidence" value="ECO:0007669"/>
    <property type="project" value="InterPro"/>
</dbReference>
<evidence type="ECO:0000256" key="1">
    <source>
        <dbReference type="ARBA" id="ARBA00008769"/>
    </source>
</evidence>
<dbReference type="Proteomes" id="UP000823598">
    <property type="component" value="Unassembled WGS sequence"/>
</dbReference>
<comment type="similarity">
    <text evidence="1 2">Belongs to the OprB family.</text>
</comment>
<evidence type="ECO:0000313" key="4">
    <source>
        <dbReference type="Proteomes" id="UP000823598"/>
    </source>
</evidence>
<feature type="chain" id="PRO_5041021115" evidence="2">
    <location>
        <begin position="24"/>
        <end position="355"/>
    </location>
</feature>
<gene>
    <name evidence="3" type="ORF">IAB88_04440</name>
</gene>
<dbReference type="GO" id="GO:0016020">
    <property type="term" value="C:membrane"/>
    <property type="evidence" value="ECO:0007669"/>
    <property type="project" value="InterPro"/>
</dbReference>
<proteinExistence type="inferred from homology"/>
<dbReference type="InterPro" id="IPR038673">
    <property type="entry name" value="OprB_sf"/>
</dbReference>
<reference evidence="3" key="1">
    <citation type="submission" date="2020-10" db="EMBL/GenBank/DDBJ databases">
        <authorList>
            <person name="Gilroy R."/>
        </authorList>
    </citation>
    <scope>NUCLEOTIDE SEQUENCE</scope>
    <source>
        <strain evidence="3">6919</strain>
    </source>
</reference>
<name>A0A9D9NJW6_9BACT</name>
<feature type="signal peptide" evidence="2">
    <location>
        <begin position="1"/>
        <end position="23"/>
    </location>
</feature>
<dbReference type="InterPro" id="IPR007049">
    <property type="entry name" value="Carb-sel_porin_OprB"/>
</dbReference>
<dbReference type="EMBL" id="JADIMC010000053">
    <property type="protein sequence ID" value="MBO8476221.1"/>
    <property type="molecule type" value="Genomic_DNA"/>
</dbReference>
<sequence>MNLFRTRLSKRAVVFLFPLYMCATVECGEFECEWGVALHTEGQWNMTGGATGWANLLEVGANMELWDDGGFEIAALSSYCAGTPVADDVQGYSNLDAGEDKAFRLVKAGLGHTFDDRLYVFAGLRSMDEDYFNTPVTSFFTGSSYGNFPVLSMEYALPTFPMSALALHFEYSPNEKWKLKESLYNGVSSDAFNRQFRFCPVSDGVLNIGSVSYLPDDEDESFSLYELGYMLDSGGNRGGVRSSYWANVEQYVATIGEAQLSVMAQGGWHPGSEVECRGYVSGAVLATGVSKMDLSVGLSANRIFCPLGIDETDVELSVICPVWKYLSLQPAVHCIVADGSCDVVGLLRVTFEICN</sequence>